<dbReference type="Proteomes" id="UP000094068">
    <property type="component" value="Unassembled WGS sequence"/>
</dbReference>
<keyword evidence="2" id="KW-1185">Reference proteome</keyword>
<proteinExistence type="predicted"/>
<dbReference type="RefSeq" id="WP_069645831.1">
    <property type="nucleotide sequence ID" value="NZ_MIJZ01000012.1"/>
</dbReference>
<evidence type="ECO:0000313" key="2">
    <source>
        <dbReference type="Proteomes" id="UP000094068"/>
    </source>
</evidence>
<comment type="caution">
    <text evidence="1">The sequence shown here is derived from an EMBL/GenBank/DDBJ whole genome shotgun (WGS) entry which is preliminary data.</text>
</comment>
<sequence>MKEDLKFIYNFISSVNSQKANKLLKEETLADTKENVYESLDTDFTNMEIALKKLKSIDILSNNFEDEIEFKHGMAYLGMALIDISNDIAEMNDMLGELVQNLNADEGS</sequence>
<protein>
    <submittedName>
        <fullName evidence="1">Uncharacterized protein</fullName>
    </submittedName>
</protein>
<reference evidence="2" key="1">
    <citation type="submission" date="2016-09" db="EMBL/GenBank/DDBJ databases">
        <authorList>
            <person name="Gulvik C.A."/>
        </authorList>
    </citation>
    <scope>NUCLEOTIDE SEQUENCE [LARGE SCALE GENOMIC DNA]</scope>
    <source>
        <strain evidence="2">DSM 23328</strain>
    </source>
</reference>
<gene>
    <name evidence="1" type="ORF">BCR21_07005</name>
</gene>
<accession>A0A1E5GGY2</accession>
<name>A0A1E5GGY2_9ENTE</name>
<organism evidence="1 2">
    <name type="scientific">Enterococcus ureasiticus</name>
    <dbReference type="NCBI Taxonomy" id="903984"/>
    <lineage>
        <taxon>Bacteria</taxon>
        <taxon>Bacillati</taxon>
        <taxon>Bacillota</taxon>
        <taxon>Bacilli</taxon>
        <taxon>Lactobacillales</taxon>
        <taxon>Enterococcaceae</taxon>
        <taxon>Enterococcus</taxon>
    </lineage>
</organism>
<dbReference type="EMBL" id="MIJZ01000012">
    <property type="protein sequence ID" value="OEG11978.1"/>
    <property type="molecule type" value="Genomic_DNA"/>
</dbReference>
<dbReference type="OrthoDB" id="2197274at2"/>
<evidence type="ECO:0000313" key="1">
    <source>
        <dbReference type="EMBL" id="OEG11978.1"/>
    </source>
</evidence>
<dbReference type="AlphaFoldDB" id="A0A1E5GGY2"/>